<reference evidence="1" key="1">
    <citation type="journal article" date="2014" name="Front. Microbiol.">
        <title>High frequency of phylogenetically diverse reductive dehalogenase-homologous genes in deep subseafloor sedimentary metagenomes.</title>
        <authorList>
            <person name="Kawai M."/>
            <person name="Futagami T."/>
            <person name="Toyoda A."/>
            <person name="Takaki Y."/>
            <person name="Nishi S."/>
            <person name="Hori S."/>
            <person name="Arai W."/>
            <person name="Tsubouchi T."/>
            <person name="Morono Y."/>
            <person name="Uchiyama I."/>
            <person name="Ito T."/>
            <person name="Fujiyama A."/>
            <person name="Inagaki F."/>
            <person name="Takami H."/>
        </authorList>
    </citation>
    <scope>NUCLEOTIDE SEQUENCE</scope>
    <source>
        <strain evidence="1">Expedition CK06-06</strain>
    </source>
</reference>
<organism evidence="1">
    <name type="scientific">marine sediment metagenome</name>
    <dbReference type="NCBI Taxonomy" id="412755"/>
    <lineage>
        <taxon>unclassified sequences</taxon>
        <taxon>metagenomes</taxon>
        <taxon>ecological metagenomes</taxon>
    </lineage>
</organism>
<name>X1GGN1_9ZZZZ</name>
<dbReference type="EMBL" id="BARU01005746">
    <property type="protein sequence ID" value="GAH40779.1"/>
    <property type="molecule type" value="Genomic_DNA"/>
</dbReference>
<sequence>VTKGVGERVIKRITPDGEFSDGRLYLIESGFSSERPNKKE</sequence>
<gene>
    <name evidence="1" type="ORF">S03H2_11244</name>
</gene>
<proteinExistence type="predicted"/>
<accession>X1GGN1</accession>
<dbReference type="AlphaFoldDB" id="X1GGN1"/>
<evidence type="ECO:0000313" key="1">
    <source>
        <dbReference type="EMBL" id="GAH40779.1"/>
    </source>
</evidence>
<comment type="caution">
    <text evidence="1">The sequence shown here is derived from an EMBL/GenBank/DDBJ whole genome shotgun (WGS) entry which is preliminary data.</text>
</comment>
<protein>
    <submittedName>
        <fullName evidence="1">Uncharacterized protein</fullName>
    </submittedName>
</protein>
<feature type="non-terminal residue" evidence="1">
    <location>
        <position position="1"/>
    </location>
</feature>